<feature type="compositionally biased region" description="Basic and acidic residues" evidence="2">
    <location>
        <begin position="950"/>
        <end position="964"/>
    </location>
</feature>
<feature type="compositionally biased region" description="Low complexity" evidence="2">
    <location>
        <begin position="1318"/>
        <end position="1327"/>
    </location>
</feature>
<protein>
    <submittedName>
        <fullName evidence="3">Uncharacterized protein</fullName>
    </submittedName>
</protein>
<evidence type="ECO:0000313" key="3">
    <source>
        <dbReference type="EMBL" id="PHJ25116.1"/>
    </source>
</evidence>
<feature type="compositionally biased region" description="Polar residues" evidence="2">
    <location>
        <begin position="1336"/>
        <end position="1346"/>
    </location>
</feature>
<feature type="compositionally biased region" description="Polar residues" evidence="2">
    <location>
        <begin position="192"/>
        <end position="205"/>
    </location>
</feature>
<feature type="compositionally biased region" description="Low complexity" evidence="2">
    <location>
        <begin position="1105"/>
        <end position="1120"/>
    </location>
</feature>
<feature type="coiled-coil region" evidence="1">
    <location>
        <begin position="681"/>
        <end position="934"/>
    </location>
</feature>
<feature type="compositionally biased region" description="Polar residues" evidence="2">
    <location>
        <begin position="1062"/>
        <end position="1071"/>
    </location>
</feature>
<feature type="compositionally biased region" description="Polar residues" evidence="2">
    <location>
        <begin position="1204"/>
        <end position="1237"/>
    </location>
</feature>
<dbReference type="EMBL" id="MIGC01000404">
    <property type="protein sequence ID" value="PHJ25116.1"/>
    <property type="molecule type" value="Genomic_DNA"/>
</dbReference>
<feature type="compositionally biased region" description="Polar residues" evidence="2">
    <location>
        <begin position="1022"/>
        <end position="1047"/>
    </location>
</feature>
<feature type="region of interest" description="Disordered" evidence="2">
    <location>
        <begin position="1849"/>
        <end position="1881"/>
    </location>
</feature>
<feature type="region of interest" description="Disordered" evidence="2">
    <location>
        <begin position="942"/>
        <end position="965"/>
    </location>
</feature>
<keyword evidence="4" id="KW-1185">Reference proteome</keyword>
<organism evidence="3 4">
    <name type="scientific">Cystoisospora suis</name>
    <dbReference type="NCBI Taxonomy" id="483139"/>
    <lineage>
        <taxon>Eukaryota</taxon>
        <taxon>Sar</taxon>
        <taxon>Alveolata</taxon>
        <taxon>Apicomplexa</taxon>
        <taxon>Conoidasida</taxon>
        <taxon>Coccidia</taxon>
        <taxon>Eucoccidiorida</taxon>
        <taxon>Eimeriorina</taxon>
        <taxon>Sarcocystidae</taxon>
        <taxon>Cystoisospora</taxon>
    </lineage>
</organism>
<feature type="compositionally biased region" description="Basic and acidic residues" evidence="2">
    <location>
        <begin position="446"/>
        <end position="457"/>
    </location>
</feature>
<feature type="compositionally biased region" description="Basic and acidic residues" evidence="2">
    <location>
        <begin position="417"/>
        <end position="427"/>
    </location>
</feature>
<dbReference type="GeneID" id="94424436"/>
<feature type="region of interest" description="Disordered" evidence="2">
    <location>
        <begin position="188"/>
        <end position="266"/>
    </location>
</feature>
<feature type="compositionally biased region" description="Low complexity" evidence="2">
    <location>
        <begin position="1498"/>
        <end position="1509"/>
    </location>
</feature>
<reference evidence="3 4" key="1">
    <citation type="journal article" date="2017" name="Int. J. Parasitol.">
        <title>The genome of the protozoan parasite Cystoisospora suis and a reverse vaccinology approach to identify vaccine candidates.</title>
        <authorList>
            <person name="Palmieri N."/>
            <person name="Shrestha A."/>
            <person name="Ruttkowski B."/>
            <person name="Beck T."/>
            <person name="Vogl C."/>
            <person name="Tomley F."/>
            <person name="Blake D.P."/>
            <person name="Joachim A."/>
        </authorList>
    </citation>
    <scope>NUCLEOTIDE SEQUENCE [LARGE SCALE GENOMIC DNA]</scope>
    <source>
        <strain evidence="3 4">Wien I</strain>
    </source>
</reference>
<comment type="caution">
    <text evidence="3">The sequence shown here is derived from an EMBL/GenBank/DDBJ whole genome shotgun (WGS) entry which is preliminary data.</text>
</comment>
<evidence type="ECO:0000313" key="4">
    <source>
        <dbReference type="Proteomes" id="UP000221165"/>
    </source>
</evidence>
<sequence length="1881" mass="201357">MYSPSRLRRRPPLLSESFDQGKSPHFSPVHTHPPYALTIQREQEPRKKRSPVRRRRWMEECQDIGEDEAFKPPPTFLDKCDESQRFSTEITTPLSVLMPRLARNRGGTLDGSFLRRKAVSPSAKSPYPESRLSRDNRDPPTTYSPTSPSSTRPAVRSTLQSKNGLESPDISSTFEGLKVSFHPKSQRLKECYSTSPTSPPDNDNVTARHRSSPHARPMLSRVSPTPSGFLSSSPCSISPSPVQKGTRDQTEESLESRIPNLPPIPGVRVSPFFPPVLAASPSPSSHQGGGGTSGSPFPLSGPRPSHSLRCLPEKASLQGNRHSQEDEEETLQGQLLMGAGSRGGTRVSPRTDSIQCIPLKVSVSPIGGFRKCSARQHARPPSVIEVPQTSCTTSPRPSTTYSRGGLEPMDYSTKGNGDARELRESESATHTLDYPGGRRGLTSDRGGSEGEGRQSPSDRELLLELLNHGESVSPAAFVKLRQSLNRAKKSKGVDSLKDWTDTSKITDVSELQRENRLLKVWIACMELLPYPKACDDRLLTQQLLAVEADRCLLSQQVSEEERAIRRLQTEKQQLRLLLLEARGGGWAEKRTQEAVQVAEERLKAAQRAVVREMTETFEAERIKNIRRLAELEEKLKVAEVAEQEAVARATALEIELSECRVQVTELQTVCEAKQTEVVEVTRRLQLQVKEKEKEVDTVKERHAHEERRWASEKERVAAELAQARGELASLQKTVEEDDRAREAEKAGEIERQLKAQEDLAKFKQLISQELQEAVSAKENLERDLIVARQLQETNQEGARSSEKQLQEKVAELHQKLARTEDQSKKAEEEIAVTKKELEAANEEIVSMRKALGQATEESACVRKKLDHSNEETAQALGQFACVKKELDEANEELACVKKELEEAQIVITKVREEKEEVELRRQQVEEELQILLDAQRTPVLSRAASVEDGELGKSPRPRTSDRRRQQQLMKLRKAEDAALFKATLAAHRAGIAPHVINYDRQVLDKLDFANAGKTRRRARAGETSSVLDSMQTLSKSLQSRSLETASESVGEGVPGRSEEDNSQGSGATGDSGTDEKKGMRPRGVERLDIGRLSQSGSPLNSESNLPSARRLSARSPRGAPEGFFLDRVSASVEAVRDKRRQSANVSNVEALDLVADKKGDQEDSVPGTPSQSSVSAVPGGGIERGSAKSAGEGKLSGNHIVSKEGSSLLTGTEDNTLKASTVERTGFTTPASSSPPSDIQGLLGKKEKSLPLPTAKKGLPSPPQPKTSSTRLGSPETKGDVTPDAERIDTPLVNVKTETNNATASKKGVPPPSKKAKSPASPSTSKTPEARVMPDANSQAEQSQASLEVPGSKAKAGKLGRATPVKTKSLGESPITKKQPLPKVQAVPASCDDGRTAADTSSEPGPQEVEPTEERPADLRDWEAEQPSPGGTDEVGKKVGLSPSSLPSGKKGSALSKKTPALPAAKNVSTDPANSGPVGAGERHQLGPDGLGQKDRLASSSVKPPSVAPGTPVPDAAVRVKGTLPSLNKVPLPKKMGGLPPPADGQSEAKASKGPGTSPDSAEQKDNVPENADAGGKKAGPRPPPLPPKKAGVVRAEPSSREGSSTPADREGGPEGGTEDTANGEAAKDAPAAGHKKAPPLPGGPKAGGGNKKAMPPDPVTKKEGTPVSMTESDSVSGGADEQEKENGPVPGPLGKKGLPPPTKKGSLPKKMGGLPPPADGQSEAKASEAGLEGEATVASQAGQPGSGGPTRGPSKGTPSSTAPPSKKSPPPPALKSGKGGLPSSLPARTSSRSGGSGEGLSAQGEEKDVLTSQGQASGDRGADGTDCQVDEEAAMLEYKRMSSYARFKKYGPMPKPFRPRLYLKSKEQGLPRANSGPDSK</sequence>
<feature type="region of interest" description="Disordered" evidence="2">
    <location>
        <begin position="1013"/>
        <end position="1829"/>
    </location>
</feature>
<name>A0A2C6LEM4_9APIC</name>
<feature type="compositionally biased region" description="Low complexity" evidence="2">
    <location>
        <begin position="139"/>
        <end position="158"/>
    </location>
</feature>
<feature type="compositionally biased region" description="Low complexity" evidence="2">
    <location>
        <begin position="389"/>
        <end position="403"/>
    </location>
</feature>
<feature type="compositionally biased region" description="Basic and acidic residues" evidence="2">
    <location>
        <begin position="1277"/>
        <end position="1289"/>
    </location>
</feature>
<feature type="region of interest" description="Disordered" evidence="2">
    <location>
        <begin position="98"/>
        <end position="171"/>
    </location>
</feature>
<feature type="region of interest" description="Disordered" evidence="2">
    <location>
        <begin position="386"/>
        <end position="457"/>
    </location>
</feature>
<feature type="compositionally biased region" description="Low complexity" evidence="2">
    <location>
        <begin position="226"/>
        <end position="241"/>
    </location>
</feature>
<proteinExistence type="predicted"/>
<accession>A0A2C6LEM4</accession>
<feature type="compositionally biased region" description="Basic residues" evidence="2">
    <location>
        <begin position="1"/>
        <end position="11"/>
    </location>
</feature>
<feature type="compositionally biased region" description="Basic residues" evidence="2">
    <location>
        <begin position="46"/>
        <end position="55"/>
    </location>
</feature>
<feature type="compositionally biased region" description="Low complexity" evidence="2">
    <location>
        <begin position="1753"/>
        <end position="1766"/>
    </location>
</feature>
<feature type="compositionally biased region" description="Low complexity" evidence="2">
    <location>
        <begin position="1438"/>
        <end position="1458"/>
    </location>
</feature>
<feature type="coiled-coil region" evidence="1">
    <location>
        <begin position="557"/>
        <end position="648"/>
    </location>
</feature>
<dbReference type="Proteomes" id="UP000221165">
    <property type="component" value="Unassembled WGS sequence"/>
</dbReference>
<feature type="compositionally biased region" description="Basic and acidic residues" evidence="2">
    <location>
        <begin position="1073"/>
        <end position="1089"/>
    </location>
</feature>
<feature type="region of interest" description="Disordered" evidence="2">
    <location>
        <begin position="278"/>
        <end position="309"/>
    </location>
</feature>
<feature type="compositionally biased region" description="Polar residues" evidence="2">
    <location>
        <begin position="1092"/>
        <end position="1104"/>
    </location>
</feature>
<keyword evidence="1" id="KW-0175">Coiled coil</keyword>
<feature type="compositionally biased region" description="Basic and acidic residues" evidence="2">
    <location>
        <begin position="1481"/>
        <end position="1497"/>
    </location>
</feature>
<feature type="region of interest" description="Disordered" evidence="2">
    <location>
        <begin position="1"/>
        <end position="55"/>
    </location>
</feature>
<feature type="compositionally biased region" description="Polar residues" evidence="2">
    <location>
        <begin position="159"/>
        <end position="171"/>
    </location>
</feature>
<dbReference type="OrthoDB" id="333866at2759"/>
<evidence type="ECO:0000256" key="1">
    <source>
        <dbReference type="SAM" id="Coils"/>
    </source>
</evidence>
<gene>
    <name evidence="3" type="ORF">CSUI_001019</name>
</gene>
<evidence type="ECO:0000256" key="2">
    <source>
        <dbReference type="SAM" id="MobiDB-lite"/>
    </source>
</evidence>
<feature type="compositionally biased region" description="Low complexity" evidence="2">
    <location>
        <begin position="1693"/>
        <end position="1711"/>
    </location>
</feature>
<feature type="compositionally biased region" description="Basic and acidic residues" evidence="2">
    <location>
        <begin position="1412"/>
        <end position="1423"/>
    </location>
</feature>
<dbReference type="VEuPathDB" id="ToxoDB:CSUI_001019"/>
<dbReference type="RefSeq" id="XP_067926788.1">
    <property type="nucleotide sequence ID" value="XM_068061225.1"/>
</dbReference>